<dbReference type="AlphaFoldDB" id="A0A6J2U0F4"/>
<protein>
    <submittedName>
        <fullName evidence="3">Uncharacterized protein LOC115629494</fullName>
    </submittedName>
</protein>
<proteinExistence type="predicted"/>
<gene>
    <name evidence="3" type="primary">LOC115629494</name>
</gene>
<sequence>MEAFIIACFVFQYVLTFNQNLGFFQCTNNLRTARNVRHTMKASSSFGPEFQKVWPQTSAGLPALTDFAKQLLEACKAVKKPNTDAKSVDLSKLMELSKNFPCKFPIDTCRVMSQPKDRWNNIRHQVASAYPIIHERTLFLYLRFLEHKQKFGTAQELLVFKNMSLVDFVQRLLSKRCVSFMSSNDAFELLDGSRGSDGFENIGTPTEKPPLVIQNVLSYDEIKLSALLYVSSHSEFINNGSRNNVGAVVLDKSTIEREGVIMGLIGGRFERPNVMEWQDIMITPEQNVRATGYGASNRRTRADDYRSIWREFYEEPQDFCFDQVVVDNRRFSHTQKDFIFDNVVMKKRYAITFDTLLLECEARAVAAGKPAYVHIVGYGLGVWKETEQQTNIFLETFEERLRVLAKRLSHIGSVHFSWFHLSKWGGLEDQTLIPTTTHPNGGILVRFSNRNPADKLPENMLPIVTYAWDANALPGNEFWIGSLSGSGDPAAACSTLITELHNPHINLNYTSGANLHIASLEHGVMHIAEYAKLVA</sequence>
<dbReference type="OrthoDB" id="6357136at2759"/>
<dbReference type="Proteomes" id="UP000504634">
    <property type="component" value="Unplaced"/>
</dbReference>
<dbReference type="GeneID" id="115629494"/>
<evidence type="ECO:0000313" key="2">
    <source>
        <dbReference type="Proteomes" id="UP000504634"/>
    </source>
</evidence>
<name>A0A6J2U0F4_DROLE</name>
<dbReference type="InterPro" id="IPR032063">
    <property type="entry name" value="MavL-like"/>
</dbReference>
<dbReference type="Pfam" id="PF16062">
    <property type="entry name" value="MavL-like"/>
    <property type="match status" value="1"/>
</dbReference>
<feature type="chain" id="PRO_5027092109" evidence="1">
    <location>
        <begin position="17"/>
        <end position="535"/>
    </location>
</feature>
<organism evidence="2 3">
    <name type="scientific">Drosophila lebanonensis</name>
    <name type="common">Fruit fly</name>
    <name type="synonym">Scaptodrosophila lebanonensis</name>
    <dbReference type="NCBI Taxonomy" id="7225"/>
    <lineage>
        <taxon>Eukaryota</taxon>
        <taxon>Metazoa</taxon>
        <taxon>Ecdysozoa</taxon>
        <taxon>Arthropoda</taxon>
        <taxon>Hexapoda</taxon>
        <taxon>Insecta</taxon>
        <taxon>Pterygota</taxon>
        <taxon>Neoptera</taxon>
        <taxon>Endopterygota</taxon>
        <taxon>Diptera</taxon>
        <taxon>Brachycera</taxon>
        <taxon>Muscomorpha</taxon>
        <taxon>Ephydroidea</taxon>
        <taxon>Drosophilidae</taxon>
        <taxon>Scaptodrosophila</taxon>
    </lineage>
</organism>
<reference evidence="3" key="1">
    <citation type="submission" date="2025-08" db="UniProtKB">
        <authorList>
            <consortium name="RefSeq"/>
        </authorList>
    </citation>
    <scope>IDENTIFICATION</scope>
    <source>
        <strain evidence="3">11010-0011.00</strain>
        <tissue evidence="3">Whole body</tissue>
    </source>
</reference>
<keyword evidence="2" id="KW-1185">Reference proteome</keyword>
<keyword evidence="1" id="KW-0732">Signal</keyword>
<evidence type="ECO:0000256" key="1">
    <source>
        <dbReference type="SAM" id="SignalP"/>
    </source>
</evidence>
<accession>A0A6J2U0F4</accession>
<evidence type="ECO:0000313" key="3">
    <source>
        <dbReference type="RefSeq" id="XP_030381829.1"/>
    </source>
</evidence>
<feature type="signal peptide" evidence="1">
    <location>
        <begin position="1"/>
        <end position="16"/>
    </location>
</feature>
<dbReference type="RefSeq" id="XP_030381829.1">
    <property type="nucleotide sequence ID" value="XM_030525969.1"/>
</dbReference>